<protein>
    <submittedName>
        <fullName evidence="1">Uncharacterized protein</fullName>
    </submittedName>
</protein>
<dbReference type="EMBL" id="CP089274">
    <property type="protein sequence ID" value="USP72977.1"/>
    <property type="molecule type" value="Genomic_DNA"/>
</dbReference>
<dbReference type="Gene3D" id="3.30.460.40">
    <property type="match status" value="1"/>
</dbReference>
<keyword evidence="2" id="KW-1185">Reference proteome</keyword>
<dbReference type="VEuPathDB" id="FungiDB:yc1106_00251"/>
<name>A0A9Q8YZS7_CURCL</name>
<dbReference type="AlphaFoldDB" id="A0A9Q8YZS7"/>
<dbReference type="OrthoDB" id="10066232at2759"/>
<dbReference type="SUPFAM" id="SSF81301">
    <property type="entry name" value="Nucleotidyltransferase"/>
    <property type="match status" value="1"/>
</dbReference>
<proteinExistence type="predicted"/>
<dbReference type="InterPro" id="IPR043519">
    <property type="entry name" value="NT_sf"/>
</dbReference>
<reference evidence="1" key="1">
    <citation type="submission" date="2021-12" db="EMBL/GenBank/DDBJ databases">
        <title>Curvularia clavata genome.</title>
        <authorList>
            <person name="Cao Y."/>
        </authorList>
    </citation>
    <scope>NUCLEOTIDE SEQUENCE</scope>
    <source>
        <strain evidence="1">Yc1106</strain>
    </source>
</reference>
<organism evidence="1 2">
    <name type="scientific">Curvularia clavata</name>
    <dbReference type="NCBI Taxonomy" id="95742"/>
    <lineage>
        <taxon>Eukaryota</taxon>
        <taxon>Fungi</taxon>
        <taxon>Dikarya</taxon>
        <taxon>Ascomycota</taxon>
        <taxon>Pezizomycotina</taxon>
        <taxon>Dothideomycetes</taxon>
        <taxon>Pleosporomycetidae</taxon>
        <taxon>Pleosporales</taxon>
        <taxon>Pleosporineae</taxon>
        <taxon>Pleosporaceae</taxon>
        <taxon>Curvularia</taxon>
    </lineage>
</organism>
<sequence length="234" mass="25855">MARLQRTQQQPGTYTYEQLPGLMVAADEALFPQLFAAADFVAQMLQANGIPYAFMGGFALKLRGSTRDTHDVDVTVECTMLRLIEVLSGQPRILRPAGPTPGVMRVFVLVGGQFDPGVPELWVVVDMIIGGSLGAPDHPQTSLEVVDYNTDMVQKQFPVIDLLSSMASKLGAFYSRQGPNDYRDLTFLITKYPEQVFAIRNQLNATQRQYFVAAFARTNTDNAIIRVKHALGIV</sequence>
<evidence type="ECO:0000313" key="2">
    <source>
        <dbReference type="Proteomes" id="UP001056012"/>
    </source>
</evidence>
<evidence type="ECO:0000313" key="1">
    <source>
        <dbReference type="EMBL" id="USP72977.1"/>
    </source>
</evidence>
<dbReference type="Proteomes" id="UP001056012">
    <property type="component" value="Chromosome 1"/>
</dbReference>
<accession>A0A9Q8YZS7</accession>
<gene>
    <name evidence="1" type="ORF">yc1106_00251</name>
</gene>